<dbReference type="InterPro" id="IPR042060">
    <property type="entry name" value="PLAT_polycystin1"/>
</dbReference>
<feature type="compositionally biased region" description="Polar residues" evidence="8">
    <location>
        <begin position="408"/>
        <end position="421"/>
    </location>
</feature>
<evidence type="ECO:0000256" key="2">
    <source>
        <dbReference type="ARBA" id="ARBA00007200"/>
    </source>
</evidence>
<feature type="compositionally biased region" description="Low complexity" evidence="8">
    <location>
        <begin position="364"/>
        <end position="407"/>
    </location>
</feature>
<dbReference type="FunFam" id="2.60.60.20:FF:000027">
    <property type="entry name" value="Protein CBR-LOV-1"/>
    <property type="match status" value="1"/>
</dbReference>
<dbReference type="Gene3D" id="2.60.60.20">
    <property type="entry name" value="PLAT/LH2 domain"/>
    <property type="match status" value="1"/>
</dbReference>
<feature type="compositionally biased region" description="Low complexity" evidence="8">
    <location>
        <begin position="299"/>
        <end position="356"/>
    </location>
</feature>
<dbReference type="InParanoid" id="G0NAJ2"/>
<dbReference type="Pfam" id="PF08016">
    <property type="entry name" value="PKD_channel"/>
    <property type="match status" value="1"/>
</dbReference>
<name>G0NAJ2_CAEBE</name>
<evidence type="ECO:0000256" key="3">
    <source>
        <dbReference type="ARBA" id="ARBA00022692"/>
    </source>
</evidence>
<keyword evidence="6 9" id="KW-0472">Membrane</keyword>
<reference evidence="12" key="1">
    <citation type="submission" date="2011-07" db="EMBL/GenBank/DDBJ databases">
        <authorList>
            <consortium name="Caenorhabditis brenneri Sequencing and Analysis Consortium"/>
            <person name="Wilson R.K."/>
        </authorList>
    </citation>
    <scope>NUCLEOTIDE SEQUENCE [LARGE SCALE GENOMIC DNA]</scope>
    <source>
        <strain evidence="12">PB2801</strain>
    </source>
</reference>
<feature type="transmembrane region" description="Helical" evidence="9">
    <location>
        <begin position="2560"/>
        <end position="2577"/>
    </location>
</feature>
<dbReference type="STRING" id="135651.G0NAJ2"/>
<dbReference type="FunCoup" id="G0NAJ2">
    <property type="interactions" value="169"/>
</dbReference>
<evidence type="ECO:0000256" key="8">
    <source>
        <dbReference type="SAM" id="MobiDB-lite"/>
    </source>
</evidence>
<evidence type="ECO:0000256" key="9">
    <source>
        <dbReference type="SAM" id="Phobius"/>
    </source>
</evidence>
<dbReference type="SMART" id="SM00308">
    <property type="entry name" value="LH2"/>
    <property type="match status" value="1"/>
</dbReference>
<feature type="transmembrane region" description="Helical" evidence="9">
    <location>
        <begin position="2459"/>
        <end position="2479"/>
    </location>
</feature>
<feature type="compositionally biased region" description="Low complexity" evidence="8">
    <location>
        <begin position="42"/>
        <end position="168"/>
    </location>
</feature>
<feature type="transmembrane region" description="Helical" evidence="9">
    <location>
        <begin position="1994"/>
        <end position="2016"/>
    </location>
</feature>
<dbReference type="PANTHER" id="PTHR10877">
    <property type="entry name" value="POLYCYSTIN FAMILY MEMBER"/>
    <property type="match status" value="1"/>
</dbReference>
<dbReference type="EMBL" id="GL379855">
    <property type="protein sequence ID" value="EGT56350.1"/>
    <property type="molecule type" value="Genomic_DNA"/>
</dbReference>
<dbReference type="SMART" id="SM00303">
    <property type="entry name" value="GPS"/>
    <property type="match status" value="1"/>
</dbReference>
<feature type="compositionally biased region" description="Low complexity" evidence="8">
    <location>
        <begin position="674"/>
        <end position="705"/>
    </location>
</feature>
<keyword evidence="4" id="KW-0732">Signal</keyword>
<feature type="compositionally biased region" description="Low complexity" evidence="8">
    <location>
        <begin position="428"/>
        <end position="440"/>
    </location>
</feature>
<feature type="domain" description="PLAT" evidence="10">
    <location>
        <begin position="1786"/>
        <end position="1909"/>
    </location>
</feature>
<dbReference type="CDD" id="cd01752">
    <property type="entry name" value="PLAT_polycystin"/>
    <property type="match status" value="1"/>
</dbReference>
<comment type="subcellular location">
    <subcellularLocation>
        <location evidence="1">Membrane</location>
        <topology evidence="1">Multi-pass membrane protein</topology>
    </subcellularLocation>
</comment>
<evidence type="ECO:0000259" key="10">
    <source>
        <dbReference type="PROSITE" id="PS50095"/>
    </source>
</evidence>
<evidence type="ECO:0000256" key="5">
    <source>
        <dbReference type="ARBA" id="ARBA00022989"/>
    </source>
</evidence>
<dbReference type="InterPro" id="IPR036392">
    <property type="entry name" value="PLAT/LH2_dom_sf"/>
</dbReference>
<feature type="transmembrane region" description="Helical" evidence="9">
    <location>
        <begin position="2086"/>
        <end position="2110"/>
    </location>
</feature>
<dbReference type="InterPro" id="IPR013122">
    <property type="entry name" value="PKD1_2_channel"/>
</dbReference>
<dbReference type="PROSITE" id="PS50095">
    <property type="entry name" value="PLAT"/>
    <property type="match status" value="1"/>
</dbReference>
<dbReference type="InterPro" id="IPR000203">
    <property type="entry name" value="GPS"/>
</dbReference>
<accession>G0NAJ2</accession>
<feature type="region of interest" description="Disordered" evidence="8">
    <location>
        <begin position="563"/>
        <end position="708"/>
    </location>
</feature>
<feature type="compositionally biased region" description="Gly residues" evidence="8">
    <location>
        <begin position="654"/>
        <end position="673"/>
    </location>
</feature>
<proteinExistence type="inferred from homology"/>
<dbReference type="GO" id="GO:0016020">
    <property type="term" value="C:membrane"/>
    <property type="evidence" value="ECO:0007669"/>
    <property type="project" value="UniProtKB-SubCell"/>
</dbReference>
<evidence type="ECO:0000256" key="7">
    <source>
        <dbReference type="PROSITE-ProRule" id="PRU00152"/>
    </source>
</evidence>
<dbReference type="InterPro" id="IPR001024">
    <property type="entry name" value="PLAT/LH2_dom"/>
</dbReference>
<feature type="transmembrane region" description="Helical" evidence="9">
    <location>
        <begin position="2597"/>
        <end position="2622"/>
    </location>
</feature>
<feature type="transmembrane region" description="Helical" evidence="9">
    <location>
        <begin position="1952"/>
        <end position="1971"/>
    </location>
</feature>
<feature type="transmembrane region" description="Helical" evidence="9">
    <location>
        <begin position="1743"/>
        <end position="1763"/>
    </location>
</feature>
<keyword evidence="5 9" id="KW-1133">Transmembrane helix</keyword>
<comment type="caution">
    <text evidence="7">Lacks conserved residue(s) required for the propagation of feature annotation.</text>
</comment>
<dbReference type="GO" id="GO:0005262">
    <property type="term" value="F:calcium channel activity"/>
    <property type="evidence" value="ECO:0007669"/>
    <property type="project" value="TreeGrafter"/>
</dbReference>
<feature type="compositionally biased region" description="Low complexity" evidence="8">
    <location>
        <begin position="626"/>
        <end position="638"/>
    </location>
</feature>
<feature type="transmembrane region" description="Helical" evidence="9">
    <location>
        <begin position="2658"/>
        <end position="2684"/>
    </location>
</feature>
<organism evidence="12">
    <name type="scientific">Caenorhabditis brenneri</name>
    <name type="common">Nematode worm</name>
    <dbReference type="NCBI Taxonomy" id="135651"/>
    <lineage>
        <taxon>Eukaryota</taxon>
        <taxon>Metazoa</taxon>
        <taxon>Ecdysozoa</taxon>
        <taxon>Nematoda</taxon>
        <taxon>Chromadorea</taxon>
        <taxon>Rhabditida</taxon>
        <taxon>Rhabditina</taxon>
        <taxon>Rhabditomorpha</taxon>
        <taxon>Rhabditoidea</taxon>
        <taxon>Rhabditidae</taxon>
        <taxon>Peloderinae</taxon>
        <taxon>Caenorhabditis</taxon>
    </lineage>
</organism>
<dbReference type="InterPro" id="IPR051223">
    <property type="entry name" value="Polycystin"/>
</dbReference>
<evidence type="ECO:0000256" key="4">
    <source>
        <dbReference type="ARBA" id="ARBA00022729"/>
    </source>
</evidence>
<dbReference type="OrthoDB" id="444119at2759"/>
<feature type="region of interest" description="Disordered" evidence="8">
    <location>
        <begin position="42"/>
        <end position="177"/>
    </location>
</feature>
<protein>
    <recommendedName>
        <fullName evidence="10">PLAT domain-containing protein</fullName>
    </recommendedName>
</protein>
<evidence type="ECO:0000313" key="11">
    <source>
        <dbReference type="EMBL" id="EGT56350.1"/>
    </source>
</evidence>
<comment type="similarity">
    <text evidence="2">Belongs to the polycystin family.</text>
</comment>
<keyword evidence="12" id="KW-1185">Reference proteome</keyword>
<gene>
    <name evidence="11" type="ORF">CAEBREN_09695</name>
</gene>
<dbReference type="SUPFAM" id="SSF49723">
    <property type="entry name" value="Lipase/lipooxygenase domain (PLAT/LH2 domain)"/>
    <property type="match status" value="1"/>
</dbReference>
<dbReference type="HOGENOM" id="CLU_000354_0_0_1"/>
<dbReference type="eggNOG" id="KOG3599">
    <property type="taxonomic scope" value="Eukaryota"/>
</dbReference>
<dbReference type="Pfam" id="PF01477">
    <property type="entry name" value="PLAT"/>
    <property type="match status" value="1"/>
</dbReference>
<evidence type="ECO:0000256" key="6">
    <source>
        <dbReference type="ARBA" id="ARBA00023136"/>
    </source>
</evidence>
<evidence type="ECO:0000256" key="1">
    <source>
        <dbReference type="ARBA" id="ARBA00004141"/>
    </source>
</evidence>
<evidence type="ECO:0000313" key="12">
    <source>
        <dbReference type="Proteomes" id="UP000008068"/>
    </source>
</evidence>
<keyword evidence="3 9" id="KW-0812">Transmembrane</keyword>
<dbReference type="PANTHER" id="PTHR10877:SF194">
    <property type="entry name" value="LOCATION OF VULVA DEFECTIVE 1"/>
    <property type="match status" value="1"/>
</dbReference>
<feature type="transmembrane region" description="Helical" evidence="9">
    <location>
        <begin position="2044"/>
        <end position="2066"/>
    </location>
</feature>
<dbReference type="Proteomes" id="UP000008068">
    <property type="component" value="Unassembled WGS sequence"/>
</dbReference>
<feature type="region of interest" description="Disordered" evidence="8">
    <location>
        <begin position="299"/>
        <end position="441"/>
    </location>
</feature>
<dbReference type="InterPro" id="IPR046791">
    <property type="entry name" value="Polycystin_dom"/>
</dbReference>
<dbReference type="GO" id="GO:0050982">
    <property type="term" value="P:detection of mechanical stimulus"/>
    <property type="evidence" value="ECO:0007669"/>
    <property type="project" value="TreeGrafter"/>
</dbReference>
<sequence>MGKELPAGYFVGPGTYKFKAILIKENTPQYETFSIVTILATTTTSESSTTSPLTSTGSSTTTASSTTTSQSSTSSTTSKDSTTSLSSTPSSTTTLSSTTGSSSTSPSPTTTDPSGGSSTSSSSSSSSTGSSTTQSSTSSTGSSTVTSSDSSSSDSSTIDPSLLSSSTDPNGGSTASQDPSTAFDFYLDEGLAWNETVYLADTVNINPVPTITLDSTNLNVTFECKNESSQPYVTIKSSTCLNKGNPMATMASFSKNVKLTPVADFLNGIGVYQFQINMTYILTGQVVSHIFTLNVVEETSSTDGVTSTTSSSDISTSDSESTSTSSDTGSSTDDSSNESTSATDVSSSDSSTTSTDDSGDETSTDPSGGSTPTDPTDSAVSLSTSDSSDTSDSTGSSDSSDSSSSSTNDPNGGTTIDPNGESTKDPNSDSSTSFDSDATTPVPYDFYLQDLSWNETIYYSAESLTISPVPNKSPSLPYTTTISYQCRNDSTQSFVPIKESNCLTETGKNLGSYSSTISFNPFSNFVPGSGTYEFMINLTNTETSESASHVFIMNVILPTTTTEYVPTDSTGDSSDSSGYTGASGSSDSTGLTTVSGGSGTTSGSDSNSNTGTTTSSSGDSSGGSSGTTSSASAVSGTGTSSGVGSGAGSTLFGDGSGGTGATTSIGGGSGNGSQGSTTTGTGSGSGSDSTVYTGPTTTTQGSTKTTRTRGVLATLTPLSAADQAAIDAQKADVLTQLAGIVDGSASGNSLNSSSTLLNQISTLPASDLVEVAQSLLANTLKVPGVGNMTSVEVLKALQDNIATTNSELAAEMTKVITKLANVNMTSAQSMNSVLSSLDLALKGSTVYTLGVSSTKSTDGTYAVIFGYVLASGYTLVSPRCTLSIYGSTIYLTGDTRASYKQMDGDTVTASTMLAAAIGIEGSYAVNGRTVSVGQDKIEDKRSLVSGNIMATMNGVGNVQSGEYSYMDMYVTAWNVSYDNTTVGSSTQKNTSMSFYLPVTDVQLSLTIESGTIVKLQSTQSVPAKGLTVTTAYGGVTYTLTCTSGTAKFIEVDAADAIFSYNAASFSIVAADGSSTSTMQKMIQMPIVIENVDLGVFNKTSSPLVLTASGSNPMRIVFSPQDISMPDVSALSQTVSISTLSPTTSYAQADLQSAVSSQAKIPVSGTLFFAKSSSIDVSGYTFYADSTAIYLQNSVTTLVISSPTYNVVSLALGGYGIQITAGTYTSGSQTHTLTMMEFSDTQKMRIDGGFVVRNGTNGYVIQNGQITTEGDVSGTQIDIVPQSLMNQESQQQIATILSNTQDYLQNNGMTMTDAQINDTSTSLLSIASSLTSALKVALDNPLSSDLAANLKYATENYDDLYNVLPSDPDNIVYVEEMTQEEWAAYVTKMIQKNIAKTLANQLASTLDTLENTLAARAIATGNLPYDYSNYVDGTGMVIVIDDASNIVGKTQSCDEWDITLPSPASALNNPDITDSTLIQVGLTCYNTNPRTYVDNFDMLITSGALEAHIKDENQNLLTISGATSPIEVSGRGSDDDAVLTLMQQGDFASYQILDLHAFRTTNWNNSLQVEIIASQDYVIPNNDDTYMFASYQSLPGPLNSNHEWMFDLNSLNTTSNYFVSSGNLINNTGLFYVGIGKRNTSTNTGNSTDIVNYGEYNNKQWSFAREVPMDYQITAISKGCYFYLNTTDVFNSGGMAPTDSKGMQFVNCTTDHLTLFSVGAFNPTINADFNYNYSVNNIEKNVKVMITAIFLFIVYGCLTINSIICDRKDASRGRLRFLSDNEPHDGYMYIIAVETGYRMFATTDSTICFNLSGNEGDQIFRSFKSEEDGDWEYPFSWGTTDRFVMTTAFPLGELEYMRIWIDDAGLDHRESWYCNRIIVKDVQTQEIYYFPFNNWLGTKNGDGETERLARVDYKRRFLDESMSMHMLAQTISWFAMFTGGGNRLRDRVTRQDYAVSICFTLTMISMLSIFILRKDDSIISSSKSISEFTFTAKDIIFGVVFSILITIVNTFHILICCKSRSWSEHFYYKKRKREEPGFKDPSGSWSLFVAGVVRALIPFPVLLGLLYVGGDGMSLMDDFANSFYIRFLISLILWAVVFEPLKGMIWAFIILKTSKSHKLTNKLEEAFLRVQPVETFQRNPYGKIEKGLGTEIADVTKLRDTENRKMRDEQLFITIRDMVCFFVSLYIMVMLTFYCKDRHGYYYQLEVFLFDRNHQHEKYFQMSTILNIPQTNYGDNTFMSIQHADDFWDWARESLATALLASWYDGNPAYGMRAYLNDKVSRSMGIGTIRQVRTKKSAQCEVVKQFKDYINNCGEELTKDNEETTLYMQPGWTPLEDDNNGTDAAAEYTYMTEKQLSTSSVSGFLGSYGGGGYTVSMSGTQSEIIALFNKLDKERWIDDSTRAVIIEFSAYNAQINYFSVVQLLVEIPKSGIYLPNSWVESVRLIKSEGSDGTVVKYYEMLYIFFSVLIFAKEVIFYIYGRYKVITTMKRTLNPFKIVYQLVLGNFSPWNFMDLVVGGLAVASVVAYTLRQKYTNEAMNDFNANNGNSYINLTIQRNWELAFSYCLAGAVFFTSCKMIRILRFNRRIGVLAATLDNALGAIVSFGVAFLFFCMTFNSVLYGVLGNKMGGYRSLISSFQTSLAGMLGKLDVVSIQPISKFAFIITMIYMIVGSKLVLQLYVTIIMFEFEEIRNDSEKQTNDYEIIDHIKYKTKRRLGLLEPKDFSPVSIADTQKDFRLFHSAVAKVNLLHHRATRMLQTQGQYHNEAVINYTLRYDPVAAINNDGPKRFQKWRLNDMEKF</sequence>
<feature type="compositionally biased region" description="Low complexity" evidence="8">
    <location>
        <begin position="567"/>
        <end position="619"/>
    </location>
</feature>
<dbReference type="Pfam" id="PF20519">
    <property type="entry name" value="Polycystin_dom"/>
    <property type="match status" value="1"/>
</dbReference>
<feature type="transmembrane region" description="Helical" evidence="9">
    <location>
        <begin position="2172"/>
        <end position="2193"/>
    </location>
</feature>